<accession>A0A517LRI9</accession>
<name>A0A517LRI9_9PEZI</name>
<dbReference type="EMBL" id="CP042204">
    <property type="protein sequence ID" value="QDS78226.1"/>
    <property type="molecule type" value="Genomic_DNA"/>
</dbReference>
<dbReference type="Proteomes" id="UP000316270">
    <property type="component" value="Chromosome 20"/>
</dbReference>
<feature type="region of interest" description="Disordered" evidence="1">
    <location>
        <begin position="44"/>
        <end position="91"/>
    </location>
</feature>
<feature type="compositionally biased region" description="Low complexity" evidence="1">
    <location>
        <begin position="132"/>
        <end position="144"/>
    </location>
</feature>
<feature type="region of interest" description="Disordered" evidence="1">
    <location>
        <begin position="1"/>
        <end position="28"/>
    </location>
</feature>
<feature type="region of interest" description="Disordered" evidence="1">
    <location>
        <begin position="107"/>
        <end position="168"/>
    </location>
</feature>
<feature type="compositionally biased region" description="Basic and acidic residues" evidence="1">
    <location>
        <begin position="57"/>
        <end position="66"/>
    </location>
</feature>
<feature type="compositionally biased region" description="Polar residues" evidence="1">
    <location>
        <begin position="67"/>
        <end position="85"/>
    </location>
</feature>
<organism evidence="2 3">
    <name type="scientific">Venturia effusa</name>
    <dbReference type="NCBI Taxonomy" id="50376"/>
    <lineage>
        <taxon>Eukaryota</taxon>
        <taxon>Fungi</taxon>
        <taxon>Dikarya</taxon>
        <taxon>Ascomycota</taxon>
        <taxon>Pezizomycotina</taxon>
        <taxon>Dothideomycetes</taxon>
        <taxon>Pleosporomycetidae</taxon>
        <taxon>Venturiales</taxon>
        <taxon>Venturiaceae</taxon>
        <taxon>Venturia</taxon>
    </lineage>
</organism>
<proteinExistence type="predicted"/>
<evidence type="ECO:0000256" key="1">
    <source>
        <dbReference type="SAM" id="MobiDB-lite"/>
    </source>
</evidence>
<reference evidence="2 3" key="1">
    <citation type="submission" date="2019-07" db="EMBL/GenBank/DDBJ databases">
        <title>Finished genome of Venturia effusa.</title>
        <authorList>
            <person name="Young C.A."/>
            <person name="Cox M.P."/>
            <person name="Ganley A.R.D."/>
            <person name="David W.J."/>
        </authorList>
    </citation>
    <scope>NUCLEOTIDE SEQUENCE [LARGE SCALE GENOMIC DNA]</scope>
    <source>
        <strain evidence="3">albino</strain>
    </source>
</reference>
<sequence length="168" mass="17858">MANNREREDRGKFERDIGKKTKKLETENADMRKLSNLSATDAVPNISTVVGPSGPKNLKEAVKTPSKEVTTTHPATGHSQSTQARSIVRKTGNPIPLAAAISFAANAPGAEAAARRRDKKSRVEAPGIRDATVAQTVTTPTIVTGPGMKPGMVLQVPPFRKPSNPKAD</sequence>
<gene>
    <name evidence="2" type="ORF">FKW77_001836</name>
</gene>
<dbReference type="AlphaFoldDB" id="A0A517LRI9"/>
<evidence type="ECO:0000313" key="2">
    <source>
        <dbReference type="EMBL" id="QDS78226.1"/>
    </source>
</evidence>
<keyword evidence="3" id="KW-1185">Reference proteome</keyword>
<evidence type="ECO:0000313" key="3">
    <source>
        <dbReference type="Proteomes" id="UP000316270"/>
    </source>
</evidence>
<protein>
    <submittedName>
        <fullName evidence="2">Uncharacterized protein</fullName>
    </submittedName>
</protein>